<evidence type="ECO:0000256" key="1">
    <source>
        <dbReference type="ARBA" id="ARBA00022741"/>
    </source>
</evidence>
<dbReference type="InterPro" id="IPR054547">
    <property type="entry name" value="NNH1"/>
</dbReference>
<dbReference type="InterPro" id="IPR032675">
    <property type="entry name" value="LRR_dom_sf"/>
</dbReference>
<dbReference type="RefSeq" id="WP_123668668.1">
    <property type="nucleotide sequence ID" value="NZ_RJKE01000001.1"/>
</dbReference>
<keyword evidence="2" id="KW-0067">ATP-binding</keyword>
<dbReference type="Proteomes" id="UP000272400">
    <property type="component" value="Unassembled WGS sequence"/>
</dbReference>
<protein>
    <submittedName>
        <fullName evidence="4">NACHT domain-containing protein</fullName>
    </submittedName>
</protein>
<comment type="caution">
    <text evidence="4">The sequence shown here is derived from an EMBL/GenBank/DDBJ whole genome shotgun (WGS) entry which is preliminary data.</text>
</comment>
<dbReference type="PANTHER" id="PTHR46844">
    <property type="entry name" value="SLR5058 PROTEIN"/>
    <property type="match status" value="1"/>
</dbReference>
<dbReference type="EMBL" id="RJKE01000001">
    <property type="protein sequence ID" value="ROO89603.1"/>
    <property type="molecule type" value="Genomic_DNA"/>
</dbReference>
<dbReference type="PANTHER" id="PTHR46844:SF1">
    <property type="entry name" value="SLR5058 PROTEIN"/>
    <property type="match status" value="1"/>
</dbReference>
<reference evidence="4 5" key="1">
    <citation type="submission" date="2018-11" db="EMBL/GenBank/DDBJ databases">
        <title>Sequencing the genomes of 1000 actinobacteria strains.</title>
        <authorList>
            <person name="Klenk H.-P."/>
        </authorList>
    </citation>
    <scope>NUCLEOTIDE SEQUENCE [LARGE SCALE GENOMIC DNA]</scope>
    <source>
        <strain evidence="4 5">DSM 44254</strain>
    </source>
</reference>
<dbReference type="InterPro" id="IPR007111">
    <property type="entry name" value="NACHT_NTPase"/>
</dbReference>
<dbReference type="PROSITE" id="PS50837">
    <property type="entry name" value="NACHT"/>
    <property type="match status" value="1"/>
</dbReference>
<dbReference type="OrthoDB" id="135105at2"/>
<dbReference type="InterPro" id="IPR027417">
    <property type="entry name" value="P-loop_NTPase"/>
</dbReference>
<evidence type="ECO:0000313" key="5">
    <source>
        <dbReference type="Proteomes" id="UP000272400"/>
    </source>
</evidence>
<evidence type="ECO:0000259" key="3">
    <source>
        <dbReference type="PROSITE" id="PS50837"/>
    </source>
</evidence>
<dbReference type="AlphaFoldDB" id="A0A3N1D7T8"/>
<proteinExistence type="predicted"/>
<dbReference type="SUPFAM" id="SSF52058">
    <property type="entry name" value="L domain-like"/>
    <property type="match status" value="1"/>
</dbReference>
<organism evidence="4 5">
    <name type="scientific">Actinocorallia herbida</name>
    <dbReference type="NCBI Taxonomy" id="58109"/>
    <lineage>
        <taxon>Bacteria</taxon>
        <taxon>Bacillati</taxon>
        <taxon>Actinomycetota</taxon>
        <taxon>Actinomycetes</taxon>
        <taxon>Streptosporangiales</taxon>
        <taxon>Thermomonosporaceae</taxon>
        <taxon>Actinocorallia</taxon>
    </lineage>
</organism>
<dbReference type="GO" id="GO:0005524">
    <property type="term" value="F:ATP binding"/>
    <property type="evidence" value="ECO:0007669"/>
    <property type="project" value="UniProtKB-KW"/>
</dbReference>
<dbReference type="Gene3D" id="3.40.50.300">
    <property type="entry name" value="P-loop containing nucleotide triphosphate hydrolases"/>
    <property type="match status" value="1"/>
</dbReference>
<dbReference type="Pfam" id="PF05729">
    <property type="entry name" value="NACHT"/>
    <property type="match status" value="1"/>
</dbReference>
<dbReference type="Gene3D" id="3.80.10.10">
    <property type="entry name" value="Ribonuclease Inhibitor"/>
    <property type="match status" value="1"/>
</dbReference>
<evidence type="ECO:0000313" key="4">
    <source>
        <dbReference type="EMBL" id="ROO89603.1"/>
    </source>
</evidence>
<dbReference type="SUPFAM" id="SSF52540">
    <property type="entry name" value="P-loop containing nucleoside triphosphate hydrolases"/>
    <property type="match status" value="1"/>
</dbReference>
<feature type="domain" description="NACHT" evidence="3">
    <location>
        <begin position="232"/>
        <end position="361"/>
    </location>
</feature>
<sequence>MEPISFLTAWVTSPVWSELVARMIPRRSTAGRDAVERDIRRIVRALTLEATEADPSLRLLEAGDRVTEAVVATLMALDAPSMALVQSAGVNAEILELRLRAAAPDAPADLPEGAARTLYDGFVTAACRHLVDHFTGSADFVPRTVRETRQVVGELSRRLPDADEASGAYEAVYRRETEALHGDVELHGLGLPLREQSYELGTAYVNLSVRVDDEDVTRRLGRRFEDALSQYPRLLLEGPAGAGKTTLLQHLTLLMCRGDLPEQLAHWEEREVVPLLLKVRSFATNGGLALPTPEGFVHRDVAEGKPPLWVKSLLASGRALVMVDGVDELPQADRPALMGWLRDLLRRYPSSAYVLTARPGALDADQHDQLAAWGFVSGRLEPMDVDQVDSFIRRWHETRVDLDPRTPVTQAHAEALIRALATRRDLSRLATSPLLCAMLCALGVNRRGALPKGRNAIYDDALRMLLEARDRERYIPPGALALTRLQSEIFLADLAMSMTLAARRTMGRETALAKIGNLLPRLRGVETDAPTVFHFLKERSGLLQEPVPGEIEFRHPSFQDYLAAADIFREHNLDHLIARAEDPLYHDVLIMAVGQCDGDDQRQSDVLGRLLTRARSSGEDLARTLWLLAAACVADVDWVDPAHGEEIGLHTRELLPPRTRGEATAIAKAGSFVLDLLSDHIDANGIDDEWTGLIASTALQVDADEAIPLLARLAPSAEASVKVRLWDGWSKSRMPKRYAEQVLTKVSSLAGSDIPLDDERWGLLSSMPGLTAFAIDFSCARWEALGRLSAVEFLFVGEARDFDFSLISGMRSLRMLHVEGSGTVRKTGAPADVPSLRMLQLTGLTVDGEFLRACTGLSSLMVERAGLGAIPENPCLERLTSLIVGHNPIVDIGPVADCGRLLYLDLHGTLVEDLRPLSGLSGLAELGLRGTPVRDLTPLSALNQLTKLDLGGVEVADLSPIASLEGLRELVLPGGSRDLGVLDGLIANGLVLKVADPRQR</sequence>
<name>A0A3N1D7T8_9ACTN</name>
<keyword evidence="5" id="KW-1185">Reference proteome</keyword>
<accession>A0A3N1D7T8</accession>
<dbReference type="Pfam" id="PF22733">
    <property type="entry name" value="NNH1"/>
    <property type="match status" value="1"/>
</dbReference>
<keyword evidence="1" id="KW-0547">Nucleotide-binding</keyword>
<evidence type="ECO:0000256" key="2">
    <source>
        <dbReference type="ARBA" id="ARBA00022840"/>
    </source>
</evidence>
<gene>
    <name evidence="4" type="ORF">EDD29_7304</name>
</gene>